<evidence type="ECO:0000256" key="11">
    <source>
        <dbReference type="HAMAP-Rule" id="MF_00766"/>
    </source>
</evidence>
<dbReference type="NCBIfam" id="TIGR02070">
    <property type="entry name" value="mono_pep_trsgly"/>
    <property type="match status" value="1"/>
</dbReference>
<dbReference type="GO" id="GO:0071555">
    <property type="term" value="P:cell wall organization"/>
    <property type="evidence" value="ECO:0007669"/>
    <property type="project" value="UniProtKB-KW"/>
</dbReference>
<dbReference type="HAMAP" id="MF_00766">
    <property type="entry name" value="PGT_MtgA"/>
    <property type="match status" value="1"/>
</dbReference>
<comment type="caution">
    <text evidence="13">The sequence shown here is derived from an EMBL/GenBank/DDBJ whole genome shotgun (WGS) entry which is preliminary data.</text>
</comment>
<comment type="subcellular location">
    <subcellularLocation>
        <location evidence="11">Cell membrane</location>
        <topology evidence="11">Single-pass membrane protein</topology>
    </subcellularLocation>
</comment>
<evidence type="ECO:0000256" key="10">
    <source>
        <dbReference type="ARBA" id="ARBA00023316"/>
    </source>
</evidence>
<comment type="pathway">
    <text evidence="11">Cell wall biogenesis; peptidoglycan biosynthesis.</text>
</comment>
<protein>
    <recommendedName>
        <fullName evidence="11">Biosynthetic peptidoglycan transglycosylase</fullName>
        <ecNumber evidence="11">2.4.99.28</ecNumber>
    </recommendedName>
    <alternativeName>
        <fullName evidence="11">Glycan polymerase</fullName>
    </alternativeName>
    <alternativeName>
        <fullName evidence="11">Peptidoglycan glycosyltransferase MtgA</fullName>
        <shortName evidence="11">PGT</shortName>
    </alternativeName>
</protein>
<dbReference type="PANTHER" id="PTHR30400">
    <property type="entry name" value="MONOFUNCTIONAL BIOSYNTHETIC PEPTIDOGLYCAN TRANSGLYCOSYLASE"/>
    <property type="match status" value="1"/>
</dbReference>
<evidence type="ECO:0000256" key="5">
    <source>
        <dbReference type="ARBA" id="ARBA00022692"/>
    </source>
</evidence>
<dbReference type="EMBL" id="DSVI01000027">
    <property type="protein sequence ID" value="HGT49339.1"/>
    <property type="molecule type" value="Genomic_DNA"/>
</dbReference>
<dbReference type="GO" id="GO:0016763">
    <property type="term" value="F:pentosyltransferase activity"/>
    <property type="evidence" value="ECO:0007669"/>
    <property type="project" value="InterPro"/>
</dbReference>
<evidence type="ECO:0000256" key="8">
    <source>
        <dbReference type="ARBA" id="ARBA00022989"/>
    </source>
</evidence>
<evidence type="ECO:0000313" key="13">
    <source>
        <dbReference type="EMBL" id="HGT49339.1"/>
    </source>
</evidence>
<comment type="catalytic activity">
    <reaction evidence="11">
        <text>[GlcNAc-(1-&gt;4)-Mur2Ac(oyl-L-Ala-gamma-D-Glu-L-Lys-D-Ala-D-Ala)](n)-di-trans,octa-cis-undecaprenyl diphosphate + beta-D-GlcNAc-(1-&gt;4)-Mur2Ac(oyl-L-Ala-gamma-D-Glu-L-Lys-D-Ala-D-Ala)-di-trans,octa-cis-undecaprenyl diphosphate = [GlcNAc-(1-&gt;4)-Mur2Ac(oyl-L-Ala-gamma-D-Glu-L-Lys-D-Ala-D-Ala)](n+1)-di-trans,octa-cis-undecaprenyl diphosphate + di-trans,octa-cis-undecaprenyl diphosphate + H(+)</text>
        <dbReference type="Rhea" id="RHEA:23708"/>
        <dbReference type="Rhea" id="RHEA-COMP:9602"/>
        <dbReference type="Rhea" id="RHEA-COMP:9603"/>
        <dbReference type="ChEBI" id="CHEBI:15378"/>
        <dbReference type="ChEBI" id="CHEBI:58405"/>
        <dbReference type="ChEBI" id="CHEBI:60033"/>
        <dbReference type="ChEBI" id="CHEBI:78435"/>
        <dbReference type="EC" id="2.4.99.28"/>
    </reaction>
</comment>
<dbReference type="GO" id="GO:0008360">
    <property type="term" value="P:regulation of cell shape"/>
    <property type="evidence" value="ECO:0007669"/>
    <property type="project" value="UniProtKB-KW"/>
</dbReference>
<evidence type="ECO:0000256" key="6">
    <source>
        <dbReference type="ARBA" id="ARBA00022960"/>
    </source>
</evidence>
<sequence length="240" mass="27617">MAASKVSFGKRILLILKSLIKFFALIFISSVLIVFLLRWINPVTSSIMIQRQIESIFSGEFDYIKYSWVDYDDCSPYLPIAFVAAEDQNFPNHFGFDVREIKKALKQYERGRRIRGASTITQQVAKNLFLWEGKSFIRKGVEAYFTVLIELLWDKKRILEVYMNIAEFGDMIFGVKMASIAYYKKLPAQVSASQAALLAAVLPNPLRYSVVRPSGYVRGRQNWILRQMNSLGGPEYLKEL</sequence>
<keyword evidence="3 11" id="KW-0328">Glycosyltransferase</keyword>
<organism evidence="13">
    <name type="scientific">Ignavibacterium album</name>
    <dbReference type="NCBI Taxonomy" id="591197"/>
    <lineage>
        <taxon>Bacteria</taxon>
        <taxon>Pseudomonadati</taxon>
        <taxon>Ignavibacteriota</taxon>
        <taxon>Ignavibacteria</taxon>
        <taxon>Ignavibacteriales</taxon>
        <taxon>Ignavibacteriaceae</taxon>
        <taxon>Ignavibacterium</taxon>
    </lineage>
</organism>
<dbReference type="PANTHER" id="PTHR30400:SF0">
    <property type="entry name" value="BIOSYNTHETIC PEPTIDOGLYCAN TRANSGLYCOSYLASE"/>
    <property type="match status" value="1"/>
</dbReference>
<evidence type="ECO:0000256" key="3">
    <source>
        <dbReference type="ARBA" id="ARBA00022676"/>
    </source>
</evidence>
<comment type="function">
    <text evidence="11">Peptidoglycan polymerase that catalyzes glycan chain elongation from lipid-linked precursors.</text>
</comment>
<dbReference type="UniPathway" id="UPA00219"/>
<feature type="transmembrane region" description="Helical" evidence="11">
    <location>
        <begin position="12"/>
        <end position="40"/>
    </location>
</feature>
<dbReference type="InterPro" id="IPR011812">
    <property type="entry name" value="Pep_trsgly"/>
</dbReference>
<dbReference type="GO" id="GO:0008955">
    <property type="term" value="F:peptidoglycan glycosyltransferase activity"/>
    <property type="evidence" value="ECO:0007669"/>
    <property type="project" value="UniProtKB-UniRule"/>
</dbReference>
<keyword evidence="9 11" id="KW-0472">Membrane</keyword>
<keyword evidence="7 11" id="KW-0573">Peptidoglycan synthesis</keyword>
<dbReference type="GO" id="GO:0005886">
    <property type="term" value="C:plasma membrane"/>
    <property type="evidence" value="ECO:0007669"/>
    <property type="project" value="UniProtKB-SubCell"/>
</dbReference>
<proteinExistence type="inferred from homology"/>
<evidence type="ECO:0000256" key="1">
    <source>
        <dbReference type="ARBA" id="ARBA00022475"/>
    </source>
</evidence>
<dbReference type="SUPFAM" id="SSF53955">
    <property type="entry name" value="Lysozyme-like"/>
    <property type="match status" value="1"/>
</dbReference>
<keyword evidence="4 11" id="KW-0808">Transferase</keyword>
<keyword evidence="10 11" id="KW-0961">Cell wall biogenesis/degradation</keyword>
<dbReference type="InterPro" id="IPR036950">
    <property type="entry name" value="PBP_transglycosylase"/>
</dbReference>
<evidence type="ECO:0000256" key="7">
    <source>
        <dbReference type="ARBA" id="ARBA00022984"/>
    </source>
</evidence>
<dbReference type="AlphaFoldDB" id="A0A832LK02"/>
<keyword evidence="6 11" id="KW-0133">Cell shape</keyword>
<dbReference type="Gene3D" id="1.10.3810.10">
    <property type="entry name" value="Biosynthetic peptidoglycan transglycosylase-like"/>
    <property type="match status" value="1"/>
</dbReference>
<dbReference type="InterPro" id="IPR001264">
    <property type="entry name" value="Glyco_trans_51"/>
</dbReference>
<keyword evidence="5 11" id="KW-0812">Transmembrane</keyword>
<keyword evidence="1 11" id="KW-1003">Cell membrane</keyword>
<keyword evidence="8 11" id="KW-1133">Transmembrane helix</keyword>
<keyword evidence="2" id="KW-0997">Cell inner membrane</keyword>
<dbReference type="InterPro" id="IPR023346">
    <property type="entry name" value="Lysozyme-like_dom_sf"/>
</dbReference>
<gene>
    <name evidence="11" type="primary">mtgA</name>
    <name evidence="13" type="ORF">ENS56_14970</name>
</gene>
<feature type="domain" description="Glycosyl transferase family 51" evidence="12">
    <location>
        <begin position="63"/>
        <end position="228"/>
    </location>
</feature>
<dbReference type="GO" id="GO:0009252">
    <property type="term" value="P:peptidoglycan biosynthetic process"/>
    <property type="evidence" value="ECO:0007669"/>
    <property type="project" value="UniProtKB-UniRule"/>
</dbReference>
<dbReference type="GO" id="GO:0009274">
    <property type="term" value="C:peptidoglycan-based cell wall"/>
    <property type="evidence" value="ECO:0007669"/>
    <property type="project" value="InterPro"/>
</dbReference>
<reference evidence="13" key="1">
    <citation type="journal article" date="2020" name="mSystems">
        <title>Genome- and Community-Level Interaction Insights into Carbon Utilization and Element Cycling Functions of Hydrothermarchaeota in Hydrothermal Sediment.</title>
        <authorList>
            <person name="Zhou Z."/>
            <person name="Liu Y."/>
            <person name="Xu W."/>
            <person name="Pan J."/>
            <person name="Luo Z.H."/>
            <person name="Li M."/>
        </authorList>
    </citation>
    <scope>NUCLEOTIDE SEQUENCE [LARGE SCALE GENOMIC DNA]</scope>
    <source>
        <strain evidence="13">SpSt-500</strain>
    </source>
</reference>
<accession>A0A832LK02</accession>
<evidence type="ECO:0000256" key="4">
    <source>
        <dbReference type="ARBA" id="ARBA00022679"/>
    </source>
</evidence>
<name>A0A832LK02_9BACT</name>
<dbReference type="EC" id="2.4.99.28" evidence="11"/>
<dbReference type="Pfam" id="PF00912">
    <property type="entry name" value="Transgly"/>
    <property type="match status" value="1"/>
</dbReference>
<evidence type="ECO:0000259" key="12">
    <source>
        <dbReference type="Pfam" id="PF00912"/>
    </source>
</evidence>
<evidence type="ECO:0000256" key="9">
    <source>
        <dbReference type="ARBA" id="ARBA00023136"/>
    </source>
</evidence>
<comment type="similarity">
    <text evidence="11">Belongs to the glycosyltransferase 51 family.</text>
</comment>
<evidence type="ECO:0000256" key="2">
    <source>
        <dbReference type="ARBA" id="ARBA00022519"/>
    </source>
</evidence>